<keyword evidence="1" id="KW-0472">Membrane</keyword>
<dbReference type="EMBL" id="FNVT01000024">
    <property type="protein sequence ID" value="SEH02134.1"/>
    <property type="molecule type" value="Genomic_DNA"/>
</dbReference>
<sequence>MGAGLQCADAGIPRTRAMHPYRPVTCSRAPQLPQNTMPDSNCVLFGARLPLRFGAVFLTRASWVARSHSGSAIRIGRPSEPMTGLLWWIKYPSAASLHKMCLTAFAVHGPPFIGRPYSWRSRSNGQGIPSRVRRAASVAQVIFPVSSARIRCATSWIISAATGSIATWSIFALWARRTYMYPYDGRCLGSPAARARTASSRLRFWIARSSICDPHAFISHSFSWFASLKSHTPT</sequence>
<keyword evidence="1" id="KW-1133">Transmembrane helix</keyword>
<evidence type="ECO:0000313" key="2">
    <source>
        <dbReference type="EMBL" id="SEH02134.1"/>
    </source>
</evidence>
<protein>
    <submittedName>
        <fullName evidence="2">Uncharacterized protein</fullName>
    </submittedName>
</protein>
<evidence type="ECO:0000313" key="3">
    <source>
        <dbReference type="Proteomes" id="UP000236732"/>
    </source>
</evidence>
<dbReference type="Proteomes" id="UP000236732">
    <property type="component" value="Unassembled WGS sequence"/>
</dbReference>
<gene>
    <name evidence="2" type="ORF">SAMN05444920_12469</name>
</gene>
<name>A0A1H6EZL2_9ACTN</name>
<accession>A0A1H6EZL2</accession>
<evidence type="ECO:0000256" key="1">
    <source>
        <dbReference type="SAM" id="Phobius"/>
    </source>
</evidence>
<organism evidence="2 3">
    <name type="scientific">Nonomuraea solani</name>
    <dbReference type="NCBI Taxonomy" id="1144553"/>
    <lineage>
        <taxon>Bacteria</taxon>
        <taxon>Bacillati</taxon>
        <taxon>Actinomycetota</taxon>
        <taxon>Actinomycetes</taxon>
        <taxon>Streptosporangiales</taxon>
        <taxon>Streptosporangiaceae</taxon>
        <taxon>Nonomuraea</taxon>
    </lineage>
</organism>
<keyword evidence="3" id="KW-1185">Reference proteome</keyword>
<feature type="transmembrane region" description="Helical" evidence="1">
    <location>
        <begin position="156"/>
        <end position="175"/>
    </location>
</feature>
<proteinExistence type="predicted"/>
<keyword evidence="1" id="KW-0812">Transmembrane</keyword>
<reference evidence="2 3" key="1">
    <citation type="submission" date="2016-10" db="EMBL/GenBank/DDBJ databases">
        <authorList>
            <person name="de Groot N.N."/>
        </authorList>
    </citation>
    <scope>NUCLEOTIDE SEQUENCE [LARGE SCALE GENOMIC DNA]</scope>
    <source>
        <strain evidence="2 3">CGMCC 4.7037</strain>
    </source>
</reference>
<dbReference type="AlphaFoldDB" id="A0A1H6EZL2"/>